<dbReference type="EMBL" id="MU155542">
    <property type="protein sequence ID" value="KAF9472386.1"/>
    <property type="molecule type" value="Genomic_DNA"/>
</dbReference>
<sequence length="1253" mass="142409">MAYICSGCNSEYQSERGLEWHQGRCEDFLSNDIAIYTIPNALQKFEEKRARKRRKLEEAKKPQELETEILYAQPQNVVEEAEIPLMQLAESTELPLPEPLAEQVPEIGPNGRVVQKKRLTWKLLQQLPAAPTPIPEPAPPADPMHPALVPPSAILQSSWKPALTTVPNSFGLYREYNTIPTHNPDDTTCLQDLVDNVSENYSKPCPQTSNHLISLGGATAGSSSFFPFQNSTTFGLMDWLWTGSAMKSISEMKKLVDFLKSDAFKPEDLQNFDIRAETAKLDQYLDGPPASSSCEVGPQPSCYPKDHWRESGVQIQVPDGQPHPLGSDIPTFTVPGLFHRSIVEVIKSTFSDSASHSFHYTPFKSFWHSDSGNAESRPQTQRLYDELYSSNAMIDAHTKLQQQPPEPGCSLEKVVAGMMLWSDSTHLANFGTASLWPIYLYFGNQSKFVRGKPNAAACHHIAYIPKLPPNFLDFYLELTGNGPSEDVLTHCRRELMHAVWALLLDEEFMHAYKHGIVIECPDDYPEKVLLATIRNFGSCPCPRCLVPKTKIPDIGKVYDNLQRQQTHRTDNSSQRFDITRAREYIFTDGKGVKSTYVEGILEPKSLVPTKNAFSQLSKFGFNFYDMLVPDFMHEFELGVWKSFFIHLVRIMVAEGTVQELNQRYRQVPTFGRSTIRKFTENASAMKKMAARNYEDLLQCALPVFDGLFVTSEHDKDISSLLFTLAEWHCLAKLRMHTETTIGLLEQCTTSLGTQLRRFERHICPCFDTRELPREEAARHRRQARKAAANGNPSEETASATKTPPKRKAFNLFTIKLHALGDYVKTIKTFGTTDSYSTQPGELEHRRVKRFYARTNKNGAVRQMTRLERRENILVRSKRRHEKSKSCKNKANSYHALGFADSEALPYTPPEFHHHVSTSRNFPVHIETFLASTSKTDPAIKNFIPKLQEHLLGRTLHPTWSGDGNEFTDDERGKIFIVNMRMFHHKVMRINYTGYDVRLGQDSINSRNHADIMILSRNNDGHPFEYGRVISVFHVEVIHNVEGAGPSIPVSKEVLWVHWFKRDASYRAGFKQKRLHRLEFLPSNNPAAFGFLDPDEVIRAVHLIPSFRYGTTKSLLRGESLARAPGEIDDWRFVDRDMYMRYAGGGVGHYKVDLNDVPILNSEPRLDEAADPPADPTVVGEELDEEERGDEEFENREEEERPESDKEEFPEEQQAGLKDGKLNGMDDMGAEDGEGNYLDPEDDEGGPLIRKMYK</sequence>
<comment type="caution">
    <text evidence="2">The sequence shown here is derived from an EMBL/GenBank/DDBJ whole genome shotgun (WGS) entry which is preliminary data.</text>
</comment>
<dbReference type="OrthoDB" id="2687259at2759"/>
<evidence type="ECO:0000256" key="1">
    <source>
        <dbReference type="SAM" id="MobiDB-lite"/>
    </source>
</evidence>
<name>A0A9P6CMK3_9AGAR</name>
<organism evidence="2 3">
    <name type="scientific">Pholiota conissans</name>
    <dbReference type="NCBI Taxonomy" id="109636"/>
    <lineage>
        <taxon>Eukaryota</taxon>
        <taxon>Fungi</taxon>
        <taxon>Dikarya</taxon>
        <taxon>Basidiomycota</taxon>
        <taxon>Agaricomycotina</taxon>
        <taxon>Agaricomycetes</taxon>
        <taxon>Agaricomycetidae</taxon>
        <taxon>Agaricales</taxon>
        <taxon>Agaricineae</taxon>
        <taxon>Strophariaceae</taxon>
        <taxon>Pholiota</taxon>
    </lineage>
</organism>
<feature type="compositionally biased region" description="Acidic residues" evidence="1">
    <location>
        <begin position="1180"/>
        <end position="1210"/>
    </location>
</feature>
<evidence type="ECO:0000313" key="2">
    <source>
        <dbReference type="EMBL" id="KAF9472386.1"/>
    </source>
</evidence>
<dbReference type="AlphaFoldDB" id="A0A9P6CMK3"/>
<feature type="compositionally biased region" description="Polar residues" evidence="1">
    <location>
        <begin position="790"/>
        <end position="801"/>
    </location>
</feature>
<protein>
    <submittedName>
        <fullName evidence="2">Uncharacterized protein</fullName>
    </submittedName>
</protein>
<keyword evidence="3" id="KW-1185">Reference proteome</keyword>
<accession>A0A9P6CMK3</accession>
<feature type="region of interest" description="Disordered" evidence="1">
    <location>
        <begin position="1162"/>
        <end position="1253"/>
    </location>
</feature>
<feature type="region of interest" description="Disordered" evidence="1">
    <location>
        <begin position="774"/>
        <end position="804"/>
    </location>
</feature>
<dbReference type="Proteomes" id="UP000807469">
    <property type="component" value="Unassembled WGS sequence"/>
</dbReference>
<dbReference type="Pfam" id="PF18759">
    <property type="entry name" value="Plavaka"/>
    <property type="match status" value="1"/>
</dbReference>
<feature type="compositionally biased region" description="Acidic residues" evidence="1">
    <location>
        <begin position="1227"/>
        <end position="1244"/>
    </location>
</feature>
<proteinExistence type="predicted"/>
<evidence type="ECO:0000313" key="3">
    <source>
        <dbReference type="Proteomes" id="UP000807469"/>
    </source>
</evidence>
<dbReference type="InterPro" id="IPR041078">
    <property type="entry name" value="Plavaka"/>
</dbReference>
<reference evidence="2" key="1">
    <citation type="submission" date="2020-11" db="EMBL/GenBank/DDBJ databases">
        <authorList>
            <consortium name="DOE Joint Genome Institute"/>
            <person name="Ahrendt S."/>
            <person name="Riley R."/>
            <person name="Andreopoulos W."/>
            <person name="Labutti K."/>
            <person name="Pangilinan J."/>
            <person name="Ruiz-Duenas F.J."/>
            <person name="Barrasa J.M."/>
            <person name="Sanchez-Garcia M."/>
            <person name="Camarero S."/>
            <person name="Miyauchi S."/>
            <person name="Serrano A."/>
            <person name="Linde D."/>
            <person name="Babiker R."/>
            <person name="Drula E."/>
            <person name="Ayuso-Fernandez I."/>
            <person name="Pacheco R."/>
            <person name="Padilla G."/>
            <person name="Ferreira P."/>
            <person name="Barriuso J."/>
            <person name="Kellner H."/>
            <person name="Castanera R."/>
            <person name="Alfaro M."/>
            <person name="Ramirez L."/>
            <person name="Pisabarro A.G."/>
            <person name="Kuo A."/>
            <person name="Tritt A."/>
            <person name="Lipzen A."/>
            <person name="He G."/>
            <person name="Yan M."/>
            <person name="Ng V."/>
            <person name="Cullen D."/>
            <person name="Martin F."/>
            <person name="Rosso M.-N."/>
            <person name="Henrissat B."/>
            <person name="Hibbett D."/>
            <person name="Martinez A.T."/>
            <person name="Grigoriev I.V."/>
        </authorList>
    </citation>
    <scope>NUCLEOTIDE SEQUENCE</scope>
    <source>
        <strain evidence="2">CIRM-BRFM 674</strain>
    </source>
</reference>
<gene>
    <name evidence="2" type="ORF">BDN70DRAFT_900592</name>
</gene>